<name>A0A813SUR1_ADIRI</name>
<comment type="caution">
    <text evidence="2">The sequence shown here is derived from an EMBL/GenBank/DDBJ whole genome shotgun (WGS) entry which is preliminary data.</text>
</comment>
<reference evidence="2" key="1">
    <citation type="submission" date="2021-02" db="EMBL/GenBank/DDBJ databases">
        <authorList>
            <person name="Nowell W R."/>
        </authorList>
    </citation>
    <scope>NUCLEOTIDE SEQUENCE</scope>
</reference>
<evidence type="ECO:0000313" key="3">
    <source>
        <dbReference type="EMBL" id="CAF0989103.1"/>
    </source>
</evidence>
<proteinExistence type="predicted"/>
<dbReference type="EMBL" id="CAJNOJ010000058">
    <property type="protein sequence ID" value="CAF0989103.1"/>
    <property type="molecule type" value="Genomic_DNA"/>
</dbReference>
<dbReference type="Proteomes" id="UP000663852">
    <property type="component" value="Unassembled WGS sequence"/>
</dbReference>
<evidence type="ECO:0000313" key="2">
    <source>
        <dbReference type="EMBL" id="CAF0802705.1"/>
    </source>
</evidence>
<gene>
    <name evidence="3" type="ORF">EDS130_LOCUS14292</name>
    <name evidence="2" type="ORF">XAT740_LOCUS3055</name>
</gene>
<accession>A0A813SUR1</accession>
<keyword evidence="4" id="KW-1185">Reference proteome</keyword>
<feature type="compositionally biased region" description="Polar residues" evidence="1">
    <location>
        <begin position="1"/>
        <end position="16"/>
    </location>
</feature>
<dbReference type="EMBL" id="CAJNOR010000114">
    <property type="protein sequence ID" value="CAF0802705.1"/>
    <property type="molecule type" value="Genomic_DNA"/>
</dbReference>
<evidence type="ECO:0000256" key="1">
    <source>
        <dbReference type="SAM" id="MobiDB-lite"/>
    </source>
</evidence>
<dbReference type="AlphaFoldDB" id="A0A813SUR1"/>
<organism evidence="2 4">
    <name type="scientific">Adineta ricciae</name>
    <name type="common">Rotifer</name>
    <dbReference type="NCBI Taxonomy" id="249248"/>
    <lineage>
        <taxon>Eukaryota</taxon>
        <taxon>Metazoa</taxon>
        <taxon>Spiralia</taxon>
        <taxon>Gnathifera</taxon>
        <taxon>Rotifera</taxon>
        <taxon>Eurotatoria</taxon>
        <taxon>Bdelloidea</taxon>
        <taxon>Adinetida</taxon>
        <taxon>Adinetidae</taxon>
        <taxon>Adineta</taxon>
    </lineage>
</organism>
<protein>
    <submittedName>
        <fullName evidence="2">Uncharacterized protein</fullName>
    </submittedName>
</protein>
<evidence type="ECO:0000313" key="4">
    <source>
        <dbReference type="Proteomes" id="UP000663828"/>
    </source>
</evidence>
<dbReference type="OrthoDB" id="10015475at2759"/>
<dbReference type="Proteomes" id="UP000663828">
    <property type="component" value="Unassembled WGS sequence"/>
</dbReference>
<feature type="region of interest" description="Disordered" evidence="1">
    <location>
        <begin position="1"/>
        <end position="121"/>
    </location>
</feature>
<feature type="compositionally biased region" description="Low complexity" evidence="1">
    <location>
        <begin position="17"/>
        <end position="28"/>
    </location>
</feature>
<feature type="compositionally biased region" description="Basic and acidic residues" evidence="1">
    <location>
        <begin position="29"/>
        <end position="48"/>
    </location>
</feature>
<sequence length="121" mass="13144">MASADIVNNSQTHSTVATDHPSAATTSASHHEHSHSCCDHSHHHDHDMPSFFDENDLFSSLAGAKKDMAAKRKPKKNQLQGAVRAETIPGHRGDQNIDDLLNFINSPTPASGKKQKKKTAN</sequence>